<dbReference type="EMBL" id="JAQSDF010000003">
    <property type="protein sequence ID" value="MDI1229878.1"/>
    <property type="molecule type" value="Genomic_DNA"/>
</dbReference>
<dbReference type="AlphaFoldDB" id="A0AA43Q182"/>
<proteinExistence type="predicted"/>
<keyword evidence="3" id="KW-1185">Reference proteome</keyword>
<comment type="caution">
    <text evidence="2">The sequence shown here is derived from an EMBL/GenBank/DDBJ whole genome shotgun (WGS) entry which is preliminary data.</text>
</comment>
<name>A0AA43Q182_9GAMM</name>
<dbReference type="InterPro" id="IPR009599">
    <property type="entry name" value="DUF1207"/>
</dbReference>
<keyword evidence="1" id="KW-0732">Signal</keyword>
<evidence type="ECO:0000313" key="3">
    <source>
        <dbReference type="Proteomes" id="UP001160519"/>
    </source>
</evidence>
<accession>A0AA43Q182</accession>
<dbReference type="Pfam" id="PF06727">
    <property type="entry name" value="DUF1207"/>
    <property type="match status" value="1"/>
</dbReference>
<protein>
    <submittedName>
        <fullName evidence="2">DUF1207 domain-containing protein</fullName>
    </submittedName>
</protein>
<feature type="chain" id="PRO_5041294873" evidence="1">
    <location>
        <begin position="23"/>
        <end position="376"/>
    </location>
</feature>
<evidence type="ECO:0000313" key="2">
    <source>
        <dbReference type="EMBL" id="MDI1229878.1"/>
    </source>
</evidence>
<organism evidence="2 3">
    <name type="scientific">Candidatus Methylobacter titanis</name>
    <dbReference type="NCBI Taxonomy" id="3053457"/>
    <lineage>
        <taxon>Bacteria</taxon>
        <taxon>Pseudomonadati</taxon>
        <taxon>Pseudomonadota</taxon>
        <taxon>Gammaproteobacteria</taxon>
        <taxon>Methylococcales</taxon>
        <taxon>Methylococcaceae</taxon>
        <taxon>Methylobacter</taxon>
    </lineage>
</organism>
<reference evidence="2" key="1">
    <citation type="submission" date="2023-01" db="EMBL/GenBank/DDBJ databases">
        <title>Biogeochemical cycle of methane in antarctic sediments.</title>
        <authorList>
            <person name="Roldan D.M."/>
            <person name="Menes R.J."/>
        </authorList>
    </citation>
    <scope>NUCLEOTIDE SEQUENCE [LARGE SCALE GENOMIC DNA]</scope>
    <source>
        <strain evidence="2">K-2018 MAG008</strain>
    </source>
</reference>
<evidence type="ECO:0000256" key="1">
    <source>
        <dbReference type="SAM" id="SignalP"/>
    </source>
</evidence>
<gene>
    <name evidence="2" type="ORF">PSU93_01865</name>
</gene>
<feature type="signal peptide" evidence="1">
    <location>
        <begin position="1"/>
        <end position="22"/>
    </location>
</feature>
<sequence>MVYLRFTAVLAGMLAATSFAYAAPSDDAYIAGYAAGSLKQNLKLEIPVTVKDGVITLPVAGLEDADRAKAVQLLWEIPGVNSVKTAETTSDLPTDNTLTAVQVSDDGTTLVTESVILPTGLLPNGHLFKPLLADTRWAHFSAAYRNYQSDNFDGRDIGSVSFGETIPFYRSNFGKSTAQWEAGLQAGVFSDFNLGASSSDLVNTDFIAAMYSSARVGQFSAFGRIYHQSSHLGDEFLLRQANSKFERVNLSYEGADLKLSYELPYGVRLYGGGGGLFHREPADLKIWSAQYGIEFRSPWRIDFGSMRPIVAADIKNYDENNWSTDVSARAGVEFENLTVLGRKLQILAEYYNGYTPSGQFYKDKVEYVGLGAHYHF</sequence>
<dbReference type="Proteomes" id="UP001160519">
    <property type="component" value="Unassembled WGS sequence"/>
</dbReference>